<proteinExistence type="predicted"/>
<organism evidence="1 2">
    <name type="scientific">Mycobacterium kyorinense</name>
    <dbReference type="NCBI Taxonomy" id="487514"/>
    <lineage>
        <taxon>Bacteria</taxon>
        <taxon>Bacillati</taxon>
        <taxon>Actinomycetota</taxon>
        <taxon>Actinomycetes</taxon>
        <taxon>Mycobacteriales</taxon>
        <taxon>Mycobacteriaceae</taxon>
        <taxon>Mycobacterium</taxon>
    </lineage>
</organism>
<reference evidence="2" key="1">
    <citation type="submission" date="2016-06" db="EMBL/GenBank/DDBJ databases">
        <authorList>
            <person name="Sutton G."/>
            <person name="Brinkac L."/>
            <person name="Sanka R."/>
            <person name="Adams M."/>
            <person name="Lau E."/>
            <person name="Sam S."/>
            <person name="Sreng N."/>
            <person name="Him V."/>
            <person name="Kerleguer A."/>
            <person name="Cheng S."/>
        </authorList>
    </citation>
    <scope>NUCLEOTIDE SEQUENCE [LARGE SCALE GENOMIC DNA]</scope>
    <source>
        <strain evidence="2">E861</strain>
    </source>
</reference>
<sequence>MDNVLDLVDQATFDIGRATGVSTQLQCLWVYDGPVDIEGLRQFHGHLQRGRLSRCIERSPLRVGRHRWVSAERSSEMEVVAAPRPREEFDAWLGEQASARLDCEQGPGWHLAVLPFTDGGAGVSLLVSHCLIDGVGLCEAVADAVLGRDDPISWPAAASRRRWPALREDARQAGRDTRGISQAVVAGVRLARRTRRGAKAAPPLPTRPLTLPAGADEPVTLATTTIFVDADEWEARAHSLGGTSNALLVGLAGHVAQRLGRITAGGSLTLKMPVNERVAGDTRANANSDIAVAIDPAHATTDLREIRAAVKQALIDYGEEADERRALLSIVPLLPQRLFRRMITVVAGVTSSNLGVVNPATSRPDGTDADYFAMKILYSGVSKAMMHRFGGRLFLLAGRARGHVSISVTGYQPGHPNTNDSLRQEMSRALSDFSLAGTHFGAHQDHIPLKEPPRQLHDPGD</sequence>
<evidence type="ECO:0008006" key="3">
    <source>
        <dbReference type="Google" id="ProtNLM"/>
    </source>
</evidence>
<protein>
    <recommendedName>
        <fullName evidence="3">Diacylglycerol O-acyltransferase</fullName>
    </recommendedName>
</protein>
<dbReference type="EMBL" id="LZKJ01000123">
    <property type="protein sequence ID" value="OBI45461.1"/>
    <property type="molecule type" value="Genomic_DNA"/>
</dbReference>
<gene>
    <name evidence="1" type="ORF">A5707_01835</name>
</gene>
<dbReference type="Gene3D" id="3.30.559.10">
    <property type="entry name" value="Chloramphenicol acetyltransferase-like domain"/>
    <property type="match status" value="1"/>
</dbReference>
<dbReference type="AlphaFoldDB" id="A0A1A2Z8N6"/>
<accession>A0A1A2Z8N6</accession>
<evidence type="ECO:0000313" key="2">
    <source>
        <dbReference type="Proteomes" id="UP000093592"/>
    </source>
</evidence>
<dbReference type="InterPro" id="IPR023213">
    <property type="entry name" value="CAT-like_dom_sf"/>
</dbReference>
<dbReference type="Proteomes" id="UP000093592">
    <property type="component" value="Unassembled WGS sequence"/>
</dbReference>
<dbReference type="SUPFAM" id="SSF52777">
    <property type="entry name" value="CoA-dependent acyltransferases"/>
    <property type="match status" value="1"/>
</dbReference>
<dbReference type="RefSeq" id="WP_065014958.1">
    <property type="nucleotide sequence ID" value="NZ_LZKJ01000123.1"/>
</dbReference>
<comment type="caution">
    <text evidence="1">The sequence shown here is derived from an EMBL/GenBank/DDBJ whole genome shotgun (WGS) entry which is preliminary data.</text>
</comment>
<name>A0A1A2Z8N6_9MYCO</name>
<evidence type="ECO:0000313" key="1">
    <source>
        <dbReference type="EMBL" id="OBI45461.1"/>
    </source>
</evidence>